<organism evidence="1">
    <name type="scientific">Aspergillus niger</name>
    <dbReference type="NCBI Taxonomy" id="5061"/>
    <lineage>
        <taxon>Eukaryota</taxon>
        <taxon>Fungi</taxon>
        <taxon>Dikarya</taxon>
        <taxon>Ascomycota</taxon>
        <taxon>Pezizomycotina</taxon>
        <taxon>Eurotiomycetes</taxon>
        <taxon>Eurotiomycetidae</taxon>
        <taxon>Eurotiales</taxon>
        <taxon>Aspergillaceae</taxon>
        <taxon>Aspergillus</taxon>
        <taxon>Aspergillus subgen. Circumdati</taxon>
    </lineage>
</organism>
<dbReference type="KEGG" id="ang:An17g01520"/>
<accession>A0AAJ8BSE5</accession>
<dbReference type="VEuPathDB" id="FungiDB:An17g01520"/>
<sequence length="363" mass="39489">MTKIPSDGRLMNAIDVYVRRIIRVFQVKGRESFVALCSCVLVVLPGMTDRGLVPGDTDKEAVTEPRAGFWSLGRGGHPRAYCMINPIRDEIPQTGQRHRRHGNQTLSPQLPIAGKAWGERHPETRNPRCIRGTLAIETVYYQIPATRTALSRPSPSLQCLVRVGKEGLIVPMEEAAAMKAGSRSMLADRSAATADFNDRCIASLCLTPSSRMFFSFLRVTMLLVPIPQTLRALPNPVTGWPQPISQLPGGSMVFPLSGGERADGRLKKPSCGWADRVPPGHPPDHRLILTSFGGVLSNGSISWYKCPDQPTHYGWDASTPGFARQERVIAIYPSLGHALLAAWVNLLVASGLSSTPIAAPAES</sequence>
<dbReference type="GeneID" id="84593590"/>
<proteinExistence type="predicted"/>
<evidence type="ECO:0000313" key="1">
    <source>
        <dbReference type="RefSeq" id="XP_059602828.1"/>
    </source>
</evidence>
<gene>
    <name evidence="1" type="ORF">An17g01520</name>
</gene>
<reference evidence="1" key="1">
    <citation type="submission" date="2025-02" db="EMBL/GenBank/DDBJ databases">
        <authorList>
            <consortium name="NCBI Genome Project"/>
        </authorList>
    </citation>
    <scope>NUCLEOTIDE SEQUENCE</scope>
</reference>
<dbReference type="RefSeq" id="XP_059602828.1">
    <property type="nucleotide sequence ID" value="XM_059745472.1"/>
</dbReference>
<reference evidence="1" key="2">
    <citation type="submission" date="2025-08" db="UniProtKB">
        <authorList>
            <consortium name="RefSeq"/>
        </authorList>
    </citation>
    <scope>IDENTIFICATION</scope>
</reference>
<protein>
    <submittedName>
        <fullName evidence="1">Uncharacterized protein</fullName>
    </submittedName>
</protein>
<name>A0AAJ8BSE5_ASPNG</name>
<dbReference type="AlphaFoldDB" id="A0AAJ8BSE5"/>